<comment type="caution">
    <text evidence="5">The sequence shown here is derived from an EMBL/GenBank/DDBJ whole genome shotgun (WGS) entry which is preliminary data.</text>
</comment>
<dbReference type="Gene3D" id="3.80.10.10">
    <property type="entry name" value="Ribonuclease Inhibitor"/>
    <property type="match status" value="3"/>
</dbReference>
<dbReference type="PANTHER" id="PTHR24113:SF12">
    <property type="entry name" value="RAN GTPASE-ACTIVATING PROTEIN 1"/>
    <property type="match status" value="1"/>
</dbReference>
<keyword evidence="3" id="KW-0677">Repeat</keyword>
<proteinExistence type="predicted"/>
<evidence type="ECO:0000313" key="5">
    <source>
        <dbReference type="EMBL" id="MBP3956020.1"/>
    </source>
</evidence>
<dbReference type="InterPro" id="IPR001611">
    <property type="entry name" value="Leu-rich_rpt"/>
</dbReference>
<dbReference type="InterPro" id="IPR014338">
    <property type="entry name" value="CHP02996_rpt-companion-dom"/>
</dbReference>
<evidence type="ECO:0000313" key="6">
    <source>
        <dbReference type="Proteomes" id="UP000676565"/>
    </source>
</evidence>
<dbReference type="Proteomes" id="UP000676565">
    <property type="component" value="Unassembled WGS sequence"/>
</dbReference>
<dbReference type="InterPro" id="IPR027038">
    <property type="entry name" value="RanGap"/>
</dbReference>
<accession>A0ABS5BQK5</accession>
<dbReference type="EMBL" id="JAGKQQ010000001">
    <property type="protein sequence ID" value="MBP3956020.1"/>
    <property type="molecule type" value="Genomic_DNA"/>
</dbReference>
<gene>
    <name evidence="5" type="ORF">J8F10_12060</name>
</gene>
<sequence length="579" mass="63536">MARKRAGKNERTQQTGPEMTAEERAELDARLAHMLHAPLKSDLGNGRFFLLWAARDENNSVRTRIWNPETEQELREANFFYDAAHGLGAFTKRVARGQTVRRSATETALINAILRSRDDENGYLVYADYLTENGDTQGDFIRLCTEMQRLKPDAPAHEAKNERIAELVDAHAEEWFDPLEVLGLRPQLVGKFAPWLWLSDKYGVIDAVAVDRPGLLPGNANRLFAAAPFLRKLTFEKGHVAPDLGKVKQLTQIEELNFTHADLTAEALEKIVRSKHLTGLKALHLYGNEIGHAGVHALTEWPGLGRLETLDLTRCDTGPEAVVELARCENTSHITRLRLGHNSIDGDAVRAVLGSPHLGRLIELDLAGADFDHVAAFHFHTSASSKTLQQIDLDSATFTALAFGHFTRCHLPALEFLKLNNVRLRAQEAAYLSSAAFAGTLTALFFDNCGLGAAGAQALLESTFPTLATLDLSRNRLTNRGGLALAHAALSLPALTSLKLWDNKLGPSAITALAESPLLANLTELDINDNKIGPAGATALAKSQYLKHLKTLTVDEKTVGMKGKWALLDRFGESVIGWR</sequence>
<organism evidence="5 6">
    <name type="scientific">Gemmata palustris</name>
    <dbReference type="NCBI Taxonomy" id="2822762"/>
    <lineage>
        <taxon>Bacteria</taxon>
        <taxon>Pseudomonadati</taxon>
        <taxon>Planctomycetota</taxon>
        <taxon>Planctomycetia</taxon>
        <taxon>Gemmatales</taxon>
        <taxon>Gemmataceae</taxon>
        <taxon>Gemmata</taxon>
    </lineage>
</organism>
<feature type="region of interest" description="Disordered" evidence="4">
    <location>
        <begin position="1"/>
        <end position="21"/>
    </location>
</feature>
<dbReference type="PANTHER" id="PTHR24113">
    <property type="entry name" value="RAN GTPASE-ACTIVATING PROTEIN 1"/>
    <property type="match status" value="1"/>
</dbReference>
<dbReference type="NCBIfam" id="TIGR02996">
    <property type="entry name" value="rpt_mate_G_obs"/>
    <property type="match status" value="1"/>
</dbReference>
<evidence type="ECO:0000256" key="3">
    <source>
        <dbReference type="ARBA" id="ARBA00022737"/>
    </source>
</evidence>
<evidence type="ECO:0000256" key="2">
    <source>
        <dbReference type="ARBA" id="ARBA00022614"/>
    </source>
</evidence>
<dbReference type="InterPro" id="IPR032675">
    <property type="entry name" value="LRR_dom_sf"/>
</dbReference>
<dbReference type="RefSeq" id="WP_210654061.1">
    <property type="nucleotide sequence ID" value="NZ_JAGKQQ010000001.1"/>
</dbReference>
<keyword evidence="2" id="KW-0433">Leucine-rich repeat</keyword>
<reference evidence="5 6" key="1">
    <citation type="submission" date="2021-04" db="EMBL/GenBank/DDBJ databases">
        <authorList>
            <person name="Ivanova A."/>
        </authorList>
    </citation>
    <scope>NUCLEOTIDE SEQUENCE [LARGE SCALE GENOMIC DNA]</scope>
    <source>
        <strain evidence="5 6">G18</strain>
    </source>
</reference>
<dbReference type="SUPFAM" id="SSF52047">
    <property type="entry name" value="RNI-like"/>
    <property type="match status" value="1"/>
</dbReference>
<protein>
    <submittedName>
        <fullName evidence="5">TIGR02996 domain-containing protein</fullName>
    </submittedName>
</protein>
<keyword evidence="1" id="KW-0343">GTPase activation</keyword>
<name>A0ABS5BQK5_9BACT</name>
<evidence type="ECO:0000256" key="4">
    <source>
        <dbReference type="SAM" id="MobiDB-lite"/>
    </source>
</evidence>
<keyword evidence="6" id="KW-1185">Reference proteome</keyword>
<evidence type="ECO:0000256" key="1">
    <source>
        <dbReference type="ARBA" id="ARBA00022468"/>
    </source>
</evidence>
<dbReference type="SMART" id="SM00368">
    <property type="entry name" value="LRR_RI"/>
    <property type="match status" value="4"/>
</dbReference>
<dbReference type="Pfam" id="PF13516">
    <property type="entry name" value="LRR_6"/>
    <property type="match status" value="2"/>
</dbReference>